<dbReference type="InterPro" id="IPR020472">
    <property type="entry name" value="WD40_PAC1"/>
</dbReference>
<dbReference type="EMBL" id="DS999415">
    <property type="protein sequence ID" value="EED87305.1"/>
    <property type="molecule type" value="Genomic_DNA"/>
</dbReference>
<dbReference type="InParanoid" id="B8LC59"/>
<dbReference type="OMA" id="KPNWITC"/>
<dbReference type="RefSeq" id="XP_002296609.1">
    <property type="nucleotide sequence ID" value="XM_002296573.1"/>
</dbReference>
<evidence type="ECO:0000256" key="3">
    <source>
        <dbReference type="PROSITE-ProRule" id="PRU00221"/>
    </source>
</evidence>
<dbReference type="PROSITE" id="PS50082">
    <property type="entry name" value="WD_REPEATS_2"/>
    <property type="match status" value="2"/>
</dbReference>
<accession>B8LC59</accession>
<dbReference type="PANTHER" id="PTHR44666">
    <property type="entry name" value="WD REPEAT-CONTAINING PROTEIN 53"/>
    <property type="match status" value="1"/>
</dbReference>
<dbReference type="GeneID" id="7444479"/>
<dbReference type="PANTHER" id="PTHR44666:SF1">
    <property type="entry name" value="WD REPEAT-CONTAINING PROTEIN 53"/>
    <property type="match status" value="1"/>
</dbReference>
<keyword evidence="1 3" id="KW-0853">WD repeat</keyword>
<evidence type="ECO:0000256" key="1">
    <source>
        <dbReference type="ARBA" id="ARBA00022574"/>
    </source>
</evidence>
<name>B8LC59_THAPS</name>
<evidence type="ECO:0000313" key="5">
    <source>
        <dbReference type="EMBL" id="EED87305.1"/>
    </source>
</evidence>
<feature type="repeat" description="WD" evidence="3">
    <location>
        <begin position="263"/>
        <end position="286"/>
    </location>
</feature>
<reference evidence="5 6" key="1">
    <citation type="journal article" date="2004" name="Science">
        <title>The genome of the diatom Thalassiosira pseudonana: ecology, evolution, and metabolism.</title>
        <authorList>
            <person name="Armbrust E.V."/>
            <person name="Berges J.A."/>
            <person name="Bowler C."/>
            <person name="Green B.R."/>
            <person name="Martinez D."/>
            <person name="Putnam N.H."/>
            <person name="Zhou S."/>
            <person name="Allen A.E."/>
            <person name="Apt K.E."/>
            <person name="Bechner M."/>
            <person name="Brzezinski M.A."/>
            <person name="Chaal B.K."/>
            <person name="Chiovitti A."/>
            <person name="Davis A.K."/>
            <person name="Demarest M.S."/>
            <person name="Detter J.C."/>
            <person name="Glavina T."/>
            <person name="Goodstein D."/>
            <person name="Hadi M.Z."/>
            <person name="Hellsten U."/>
            <person name="Hildebrand M."/>
            <person name="Jenkins B.D."/>
            <person name="Jurka J."/>
            <person name="Kapitonov V.V."/>
            <person name="Kroger N."/>
            <person name="Lau W.W."/>
            <person name="Lane T.W."/>
            <person name="Larimer F.W."/>
            <person name="Lippmeier J.C."/>
            <person name="Lucas S."/>
            <person name="Medina M."/>
            <person name="Montsant A."/>
            <person name="Obornik M."/>
            <person name="Parker M.S."/>
            <person name="Palenik B."/>
            <person name="Pazour G.J."/>
            <person name="Richardson P.M."/>
            <person name="Rynearson T.A."/>
            <person name="Saito M.A."/>
            <person name="Schwartz D.C."/>
            <person name="Thamatrakoln K."/>
            <person name="Valentin K."/>
            <person name="Vardi A."/>
            <person name="Wilkerson F.P."/>
            <person name="Rokhsar D.S."/>
        </authorList>
    </citation>
    <scope>NUCLEOTIDE SEQUENCE [LARGE SCALE GENOMIC DNA]</scope>
    <source>
        <strain evidence="5 6">CCMP1335</strain>
    </source>
</reference>
<dbReference type="InterPro" id="IPR036322">
    <property type="entry name" value="WD40_repeat_dom_sf"/>
</dbReference>
<evidence type="ECO:0000256" key="2">
    <source>
        <dbReference type="ARBA" id="ARBA00022737"/>
    </source>
</evidence>
<dbReference type="KEGG" id="tps:THAPSDRAFT_8828"/>
<evidence type="ECO:0000256" key="4">
    <source>
        <dbReference type="SAM" id="MobiDB-lite"/>
    </source>
</evidence>
<dbReference type="AlphaFoldDB" id="B8LC59"/>
<dbReference type="InterPro" id="IPR015943">
    <property type="entry name" value="WD40/YVTN_repeat-like_dom_sf"/>
</dbReference>
<evidence type="ECO:0000313" key="6">
    <source>
        <dbReference type="Proteomes" id="UP000001449"/>
    </source>
</evidence>
<keyword evidence="6" id="KW-1185">Reference proteome</keyword>
<feature type="repeat" description="WD" evidence="3">
    <location>
        <begin position="67"/>
        <end position="91"/>
    </location>
</feature>
<dbReference type="Proteomes" id="UP000001449">
    <property type="component" value="Chromosome 11"/>
</dbReference>
<protein>
    <recommendedName>
        <fullName evidence="7">WD40 repeat-like protein</fullName>
    </recommendedName>
</protein>
<dbReference type="PaxDb" id="35128-Thaps8828"/>
<dbReference type="InterPro" id="IPR001680">
    <property type="entry name" value="WD40_rpt"/>
</dbReference>
<dbReference type="InterPro" id="IPR042453">
    <property type="entry name" value="WDR53"/>
</dbReference>
<dbReference type="InterPro" id="IPR019775">
    <property type="entry name" value="WD40_repeat_CS"/>
</dbReference>
<feature type="region of interest" description="Disordered" evidence="4">
    <location>
        <begin position="39"/>
        <end position="68"/>
    </location>
</feature>
<dbReference type="SMART" id="SM00320">
    <property type="entry name" value="WD40"/>
    <property type="match status" value="4"/>
</dbReference>
<dbReference type="PRINTS" id="PR00320">
    <property type="entry name" value="GPROTEINBRPT"/>
</dbReference>
<dbReference type="Pfam" id="PF00400">
    <property type="entry name" value="WD40"/>
    <property type="match status" value="3"/>
</dbReference>
<dbReference type="eggNOG" id="ENOG502RRC8">
    <property type="taxonomic scope" value="Eukaryota"/>
</dbReference>
<feature type="region of interest" description="Disordered" evidence="4">
    <location>
        <begin position="450"/>
        <end position="477"/>
    </location>
</feature>
<gene>
    <name evidence="5" type="ORF">THAPSDRAFT_8828</name>
</gene>
<dbReference type="HOGENOM" id="CLU_521307_0_0_1"/>
<sequence>MTFTPPKIQKRTLKGHLQPVLCLAHSSERLAYYHSKKRTAIQRSDGDSDGVKSAADSDGCTHRHHPSLLLSGSEDGTARLWDLRQRKTAYCMIPPKKGGDVVEVTSVAFHPSLVEEIETKTKDVDRKGGSLLGEGDCTVYVGAAMNIYGYDLRYHATESTTAPASPILKEPHFNLTSFFRSKDEINQLSFSYPKHNDGRGRYSMSAVDDSGEVRVCEDVPFRYTQQSLDGNATKQPKVFYHADPETQALASCAVFKPRVNDLYLASGGTDCMIKLWDVSKPRRPTYSTHIKPQSDNETTTQLCNPPFVHSLAWSPSGRLLASAIGDGSCIIFRGEGRRLVEVGRLGWKEGGHGSAVASVCFPGFGLCEAKGSSLQVTSKSLLNGTVDDRLMITAGNDCNVLVWDLGANMVGNDAVDPALYLSRGGAIERGVDDSLTDIATDLDDMIIDNSSVKKKGKGGKPNDEAENSSDDDLIPSPPKVLFQIPHRHKPNWITCSRASDTLLPCSLFVADTTNDISIYTLQI</sequence>
<feature type="compositionally biased region" description="Acidic residues" evidence="4">
    <location>
        <begin position="464"/>
        <end position="473"/>
    </location>
</feature>
<dbReference type="PROSITE" id="PS00678">
    <property type="entry name" value="WD_REPEATS_1"/>
    <property type="match status" value="1"/>
</dbReference>
<organism evidence="5 6">
    <name type="scientific">Thalassiosira pseudonana</name>
    <name type="common">Marine diatom</name>
    <name type="synonym">Cyclotella nana</name>
    <dbReference type="NCBI Taxonomy" id="35128"/>
    <lineage>
        <taxon>Eukaryota</taxon>
        <taxon>Sar</taxon>
        <taxon>Stramenopiles</taxon>
        <taxon>Ochrophyta</taxon>
        <taxon>Bacillariophyta</taxon>
        <taxon>Coscinodiscophyceae</taxon>
        <taxon>Thalassiosirophycidae</taxon>
        <taxon>Thalassiosirales</taxon>
        <taxon>Thalassiosiraceae</taxon>
        <taxon>Thalassiosira</taxon>
    </lineage>
</organism>
<dbReference type="SUPFAM" id="SSF50978">
    <property type="entry name" value="WD40 repeat-like"/>
    <property type="match status" value="1"/>
</dbReference>
<keyword evidence="2" id="KW-0677">Repeat</keyword>
<dbReference type="STRING" id="35128.B8LC59"/>
<dbReference type="Gene3D" id="2.130.10.10">
    <property type="entry name" value="YVTN repeat-like/Quinoprotein amine dehydrogenase"/>
    <property type="match status" value="2"/>
</dbReference>
<evidence type="ECO:0008006" key="7">
    <source>
        <dbReference type="Google" id="ProtNLM"/>
    </source>
</evidence>
<reference evidence="5 6" key="2">
    <citation type="journal article" date="2008" name="Nature">
        <title>The Phaeodactylum genome reveals the evolutionary history of diatom genomes.</title>
        <authorList>
            <person name="Bowler C."/>
            <person name="Allen A.E."/>
            <person name="Badger J.H."/>
            <person name="Grimwood J."/>
            <person name="Jabbari K."/>
            <person name="Kuo A."/>
            <person name="Maheswari U."/>
            <person name="Martens C."/>
            <person name="Maumus F."/>
            <person name="Otillar R.P."/>
            <person name="Rayko E."/>
            <person name="Salamov A."/>
            <person name="Vandepoele K."/>
            <person name="Beszteri B."/>
            <person name="Gruber A."/>
            <person name="Heijde M."/>
            <person name="Katinka M."/>
            <person name="Mock T."/>
            <person name="Valentin K."/>
            <person name="Verret F."/>
            <person name="Berges J.A."/>
            <person name="Brownlee C."/>
            <person name="Cadoret J.P."/>
            <person name="Chiovitti A."/>
            <person name="Choi C.J."/>
            <person name="Coesel S."/>
            <person name="De Martino A."/>
            <person name="Detter J.C."/>
            <person name="Durkin C."/>
            <person name="Falciatore A."/>
            <person name="Fournet J."/>
            <person name="Haruta M."/>
            <person name="Huysman M.J."/>
            <person name="Jenkins B.D."/>
            <person name="Jiroutova K."/>
            <person name="Jorgensen R.E."/>
            <person name="Joubert Y."/>
            <person name="Kaplan A."/>
            <person name="Kroger N."/>
            <person name="Kroth P.G."/>
            <person name="La Roche J."/>
            <person name="Lindquist E."/>
            <person name="Lommer M."/>
            <person name="Martin-Jezequel V."/>
            <person name="Lopez P.J."/>
            <person name="Lucas S."/>
            <person name="Mangogna M."/>
            <person name="McGinnis K."/>
            <person name="Medlin L.K."/>
            <person name="Montsant A."/>
            <person name="Oudot-Le Secq M.P."/>
            <person name="Napoli C."/>
            <person name="Obornik M."/>
            <person name="Parker M.S."/>
            <person name="Petit J.L."/>
            <person name="Porcel B.M."/>
            <person name="Poulsen N."/>
            <person name="Robison M."/>
            <person name="Rychlewski L."/>
            <person name="Rynearson T.A."/>
            <person name="Schmutz J."/>
            <person name="Shapiro H."/>
            <person name="Siaut M."/>
            <person name="Stanley M."/>
            <person name="Sussman M.R."/>
            <person name="Taylor A.R."/>
            <person name="Vardi A."/>
            <person name="von Dassow P."/>
            <person name="Vyverman W."/>
            <person name="Willis A."/>
            <person name="Wyrwicz L.S."/>
            <person name="Rokhsar D.S."/>
            <person name="Weissenbach J."/>
            <person name="Armbrust E.V."/>
            <person name="Green B.R."/>
            <person name="Van de Peer Y."/>
            <person name="Grigoriev I.V."/>
        </authorList>
    </citation>
    <scope>NUCLEOTIDE SEQUENCE [LARGE SCALE GENOMIC DNA]</scope>
    <source>
        <strain evidence="5 6">CCMP1335</strain>
    </source>
</reference>
<proteinExistence type="predicted"/>